<dbReference type="EMBL" id="KI631699">
    <property type="protein sequence ID" value="EYU26349.1"/>
    <property type="molecule type" value="Genomic_DNA"/>
</dbReference>
<sequence>MAEQALTESNREIVTAVTPKKINRIPLRKLSEFEERGGGKFSPEAKKIRRALQSVNAPSYCLKEGVGSLKCVDETLRHQHRNRLTWLLDELIRRHNWAEACGVLSVLLQGTIRDKSLRRNRAKYSVALELLNNIKGETMSPKDIQDVYALWNAKLGSLRNWSTKDRFAVRLEYILTCLQNGILEEARKAAHTLKQVRDVNSDPVANLVFGLGFCQQWYSGLRDEFRLTELDLSGTSMPSVVPAEGIHQPVDYSNENDANSTVQCDSSTSVANDKVFEDDGNRQIALMEIDSITKNETSRTSYQPPEVDMELAEPGGNSNCYSPAYCGDLPRLSIFYAQGLPTWLFPMKLPASHEKLEDEMKEHRRLLNDDHKNAWKVFTCCYYSNPTGSGGCPPFNTDATSWRSCPRGL</sequence>
<dbReference type="Pfam" id="PF14929">
    <property type="entry name" value="TAF1_subA"/>
    <property type="match status" value="1"/>
</dbReference>
<dbReference type="InterPro" id="IPR039495">
    <property type="entry name" value="TAF1A"/>
</dbReference>
<accession>A0A022QFH8</accession>
<proteinExistence type="predicted"/>
<reference evidence="1 2" key="1">
    <citation type="journal article" date="2013" name="Proc. Natl. Acad. Sci. U.S.A.">
        <title>Fine-scale variation in meiotic recombination in Mimulus inferred from population shotgun sequencing.</title>
        <authorList>
            <person name="Hellsten U."/>
            <person name="Wright K.M."/>
            <person name="Jenkins J."/>
            <person name="Shu S."/>
            <person name="Yuan Y."/>
            <person name="Wessler S.R."/>
            <person name="Schmutz J."/>
            <person name="Willis J.H."/>
            <person name="Rokhsar D.S."/>
        </authorList>
    </citation>
    <scope>NUCLEOTIDE SEQUENCE [LARGE SCALE GENOMIC DNA]</scope>
    <source>
        <strain evidence="2">cv. DUN x IM62</strain>
    </source>
</reference>
<evidence type="ECO:0000313" key="1">
    <source>
        <dbReference type="EMBL" id="EYU26349.1"/>
    </source>
</evidence>
<dbReference type="AlphaFoldDB" id="A0A022QFH8"/>
<gene>
    <name evidence="1" type="ORF">MIMGU_mgv1a007383mg</name>
</gene>
<dbReference type="GO" id="GO:0006360">
    <property type="term" value="P:transcription by RNA polymerase I"/>
    <property type="evidence" value="ECO:0007669"/>
    <property type="project" value="InterPro"/>
</dbReference>
<dbReference type="GO" id="GO:0000120">
    <property type="term" value="C:RNA polymerase I transcription regulator complex"/>
    <property type="evidence" value="ECO:0007669"/>
    <property type="project" value="InterPro"/>
</dbReference>
<dbReference type="eggNOG" id="ENOG502QQ18">
    <property type="taxonomic scope" value="Eukaryota"/>
</dbReference>
<evidence type="ECO:0000313" key="2">
    <source>
        <dbReference type="Proteomes" id="UP000030748"/>
    </source>
</evidence>
<dbReference type="STRING" id="4155.A0A022QFH8"/>
<dbReference type="Proteomes" id="UP000030748">
    <property type="component" value="Unassembled WGS sequence"/>
</dbReference>
<name>A0A022QFH8_ERYGU</name>
<protein>
    <submittedName>
        <fullName evidence="1">Uncharacterized protein</fullName>
    </submittedName>
</protein>
<dbReference type="PANTHER" id="PTHR36720">
    <property type="entry name" value="TAF RNA POLYMERASE I SUBUNIT A"/>
    <property type="match status" value="1"/>
</dbReference>
<dbReference type="PANTHER" id="PTHR36720:SF1">
    <property type="entry name" value="TAF RNA POLYMERASE I SUBUNIT A"/>
    <property type="match status" value="1"/>
</dbReference>
<organism evidence="1 2">
    <name type="scientific">Erythranthe guttata</name>
    <name type="common">Yellow monkey flower</name>
    <name type="synonym">Mimulus guttatus</name>
    <dbReference type="NCBI Taxonomy" id="4155"/>
    <lineage>
        <taxon>Eukaryota</taxon>
        <taxon>Viridiplantae</taxon>
        <taxon>Streptophyta</taxon>
        <taxon>Embryophyta</taxon>
        <taxon>Tracheophyta</taxon>
        <taxon>Spermatophyta</taxon>
        <taxon>Magnoliopsida</taxon>
        <taxon>eudicotyledons</taxon>
        <taxon>Gunneridae</taxon>
        <taxon>Pentapetalae</taxon>
        <taxon>asterids</taxon>
        <taxon>lamiids</taxon>
        <taxon>Lamiales</taxon>
        <taxon>Phrymaceae</taxon>
        <taxon>Erythranthe</taxon>
    </lineage>
</organism>
<keyword evidence="2" id="KW-1185">Reference proteome</keyword>